<dbReference type="Proteomes" id="UP000311382">
    <property type="component" value="Unassembled WGS sequence"/>
</dbReference>
<evidence type="ECO:0000313" key="2">
    <source>
        <dbReference type="EMBL" id="TNY17121.1"/>
    </source>
</evidence>
<keyword evidence="3" id="KW-1185">Reference proteome</keyword>
<dbReference type="EMBL" id="SOZI01000243">
    <property type="protein sequence ID" value="TNY17121.1"/>
    <property type="molecule type" value="Genomic_DNA"/>
</dbReference>
<comment type="caution">
    <text evidence="2">The sequence shown here is derived from an EMBL/GenBank/DDBJ whole genome shotgun (WGS) entry which is preliminary data.</text>
</comment>
<dbReference type="AlphaFoldDB" id="A0A5C5FMP2"/>
<sequence length="299" mass="31672">MERSGLEKGVWAAAAGEQVCGGTRSANVEVEELAWRGEARQTCCRRPGRGRGHAERVRAGAEGGARRARMVGVLLLVRPGASALCCVPPAHPPSLDPPFDGGDGEGEGEGTRRRGALGPRRPPSVLPPLREPSAPRRSSPRSSIVHAAPPSGPPSGRRPHPSSALLFPPVSRFQSSRALADSRRPLLSLLPTAVISPTSPRAMSNAPPSDALSEGSYWIAELSGVPAGVAIDHLSEPPFTWGKLYGAQWIAKKEANLRSTALGFKNWDELLVALHGLNGISMAKWKSVIGTSVSRREKT</sequence>
<protein>
    <submittedName>
        <fullName evidence="2">Uncharacterized protein</fullName>
    </submittedName>
</protein>
<proteinExistence type="predicted"/>
<name>A0A5C5FMP2_9BASI</name>
<feature type="compositionally biased region" description="Low complexity" evidence="1">
    <location>
        <begin position="131"/>
        <end position="149"/>
    </location>
</feature>
<feature type="region of interest" description="Disordered" evidence="1">
    <location>
        <begin position="92"/>
        <end position="167"/>
    </location>
</feature>
<accession>A0A5C5FMP2</accession>
<evidence type="ECO:0000256" key="1">
    <source>
        <dbReference type="SAM" id="MobiDB-lite"/>
    </source>
</evidence>
<organism evidence="2 3">
    <name type="scientific">Rhodotorula diobovata</name>
    <dbReference type="NCBI Taxonomy" id="5288"/>
    <lineage>
        <taxon>Eukaryota</taxon>
        <taxon>Fungi</taxon>
        <taxon>Dikarya</taxon>
        <taxon>Basidiomycota</taxon>
        <taxon>Pucciniomycotina</taxon>
        <taxon>Microbotryomycetes</taxon>
        <taxon>Sporidiobolales</taxon>
        <taxon>Sporidiobolaceae</taxon>
        <taxon>Rhodotorula</taxon>
    </lineage>
</organism>
<reference evidence="2 3" key="1">
    <citation type="submission" date="2019-03" db="EMBL/GenBank/DDBJ databases">
        <title>Rhodosporidium diobovatum UCD-FST 08-225 genome sequencing, assembly, and annotation.</title>
        <authorList>
            <person name="Fakankun I.U."/>
            <person name="Fristensky B."/>
            <person name="Levin D.B."/>
        </authorList>
    </citation>
    <scope>NUCLEOTIDE SEQUENCE [LARGE SCALE GENOMIC DNA]</scope>
    <source>
        <strain evidence="2 3">UCD-FST 08-225</strain>
    </source>
</reference>
<feature type="compositionally biased region" description="Pro residues" evidence="1">
    <location>
        <begin position="120"/>
        <end position="130"/>
    </location>
</feature>
<gene>
    <name evidence="2" type="ORF">DMC30DRAFT_406707</name>
</gene>
<evidence type="ECO:0000313" key="3">
    <source>
        <dbReference type="Proteomes" id="UP000311382"/>
    </source>
</evidence>